<reference evidence="1" key="1">
    <citation type="journal article" date="2014" name="Front. Microbiol.">
        <title>High frequency of phylogenetically diverse reductive dehalogenase-homologous genes in deep subseafloor sedimentary metagenomes.</title>
        <authorList>
            <person name="Kawai M."/>
            <person name="Futagami T."/>
            <person name="Toyoda A."/>
            <person name="Takaki Y."/>
            <person name="Nishi S."/>
            <person name="Hori S."/>
            <person name="Arai W."/>
            <person name="Tsubouchi T."/>
            <person name="Morono Y."/>
            <person name="Uchiyama I."/>
            <person name="Ito T."/>
            <person name="Fujiyama A."/>
            <person name="Inagaki F."/>
            <person name="Takami H."/>
        </authorList>
    </citation>
    <scope>NUCLEOTIDE SEQUENCE</scope>
    <source>
        <strain evidence="1">Expedition CK06-06</strain>
    </source>
</reference>
<sequence length="30" mass="3465">WQTDKILGKYINQGAAFCKHAARRGFAREQ</sequence>
<evidence type="ECO:0000313" key="1">
    <source>
        <dbReference type="EMBL" id="GAI28716.1"/>
    </source>
</evidence>
<comment type="caution">
    <text evidence="1">The sequence shown here is derived from an EMBL/GenBank/DDBJ whole genome shotgun (WGS) entry which is preliminary data.</text>
</comment>
<accession>X1NES4</accession>
<proteinExistence type="predicted"/>
<name>X1NES4_9ZZZZ</name>
<protein>
    <submittedName>
        <fullName evidence="1">Uncharacterized protein</fullName>
    </submittedName>
</protein>
<dbReference type="AlphaFoldDB" id="X1NES4"/>
<gene>
    <name evidence="1" type="ORF">S06H3_26405</name>
</gene>
<dbReference type="EMBL" id="BARV01015261">
    <property type="protein sequence ID" value="GAI28716.1"/>
    <property type="molecule type" value="Genomic_DNA"/>
</dbReference>
<feature type="non-terminal residue" evidence="1">
    <location>
        <position position="1"/>
    </location>
</feature>
<organism evidence="1">
    <name type="scientific">marine sediment metagenome</name>
    <dbReference type="NCBI Taxonomy" id="412755"/>
    <lineage>
        <taxon>unclassified sequences</taxon>
        <taxon>metagenomes</taxon>
        <taxon>ecological metagenomes</taxon>
    </lineage>
</organism>